<dbReference type="EMBL" id="CAJNJA010026541">
    <property type="protein sequence ID" value="CAE7561458.1"/>
    <property type="molecule type" value="Genomic_DNA"/>
</dbReference>
<dbReference type="Proteomes" id="UP000601435">
    <property type="component" value="Unassembled WGS sequence"/>
</dbReference>
<protein>
    <submittedName>
        <fullName evidence="1">Uncharacterized protein</fullName>
    </submittedName>
</protein>
<evidence type="ECO:0000313" key="1">
    <source>
        <dbReference type="EMBL" id="CAE7561458.1"/>
    </source>
</evidence>
<dbReference type="OrthoDB" id="408630at2759"/>
<organism evidence="1 2">
    <name type="scientific">Symbiodinium necroappetens</name>
    <dbReference type="NCBI Taxonomy" id="1628268"/>
    <lineage>
        <taxon>Eukaryota</taxon>
        <taxon>Sar</taxon>
        <taxon>Alveolata</taxon>
        <taxon>Dinophyceae</taxon>
        <taxon>Suessiales</taxon>
        <taxon>Symbiodiniaceae</taxon>
        <taxon>Symbiodinium</taxon>
    </lineage>
</organism>
<comment type="caution">
    <text evidence="1">The sequence shown here is derived from an EMBL/GenBank/DDBJ whole genome shotgun (WGS) entry which is preliminary data.</text>
</comment>
<name>A0A812U3S7_9DINO</name>
<proteinExistence type="predicted"/>
<accession>A0A812U3S7</accession>
<sequence>MDFFKLSSEAREALGLRTSSVQAGGREEKRIACRATTSACSDCKENDELLTSAIVEKMEMAHLAEHDFEVESPSSTNPGALFRRLQVPPEFDGAQTKVLQAVSGNYSPSSAREKHDQQRCLKVCVQSFTRALLQGINVCVLLDDNRTRLAEARLDSDITHLVLHVPHAQHPVALKYIDGICPPTPTWPTPSFGEDGCLQSRATLTMRGGQFLTFVFDSPRVREYFEMCLKVLIIAKGGERTPEDFMLNHAEQTNIVAVSSQIGNASQF</sequence>
<evidence type="ECO:0000313" key="2">
    <source>
        <dbReference type="Proteomes" id="UP000601435"/>
    </source>
</evidence>
<dbReference type="AlphaFoldDB" id="A0A812U3S7"/>
<gene>
    <name evidence="1" type="ORF">SNEC2469_LOCUS16225</name>
</gene>
<keyword evidence="2" id="KW-1185">Reference proteome</keyword>
<reference evidence="1" key="1">
    <citation type="submission" date="2021-02" db="EMBL/GenBank/DDBJ databases">
        <authorList>
            <person name="Dougan E. K."/>
            <person name="Rhodes N."/>
            <person name="Thang M."/>
            <person name="Chan C."/>
        </authorList>
    </citation>
    <scope>NUCLEOTIDE SEQUENCE</scope>
</reference>